<keyword evidence="3" id="KW-1185">Reference proteome</keyword>
<gene>
    <name evidence="2" type="ORF">CALMAC_LOCUS17924</name>
</gene>
<feature type="compositionally biased region" description="Polar residues" evidence="1">
    <location>
        <begin position="1363"/>
        <end position="1389"/>
    </location>
</feature>
<feature type="region of interest" description="Disordered" evidence="1">
    <location>
        <begin position="750"/>
        <end position="1085"/>
    </location>
</feature>
<feature type="compositionally biased region" description="Basic residues" evidence="1">
    <location>
        <begin position="1317"/>
        <end position="1332"/>
    </location>
</feature>
<feature type="region of interest" description="Disordered" evidence="1">
    <location>
        <begin position="542"/>
        <end position="599"/>
    </location>
</feature>
<feature type="region of interest" description="Disordered" evidence="1">
    <location>
        <begin position="715"/>
        <end position="737"/>
    </location>
</feature>
<dbReference type="OrthoDB" id="6752315at2759"/>
<dbReference type="EMBL" id="CAACVG010012368">
    <property type="protein sequence ID" value="VEN60144.1"/>
    <property type="molecule type" value="Genomic_DNA"/>
</dbReference>
<reference evidence="2 3" key="1">
    <citation type="submission" date="2019-01" db="EMBL/GenBank/DDBJ databases">
        <authorList>
            <person name="Sayadi A."/>
        </authorList>
    </citation>
    <scope>NUCLEOTIDE SEQUENCE [LARGE SCALE GENOMIC DNA]</scope>
</reference>
<feature type="compositionally biased region" description="Basic and acidic residues" evidence="1">
    <location>
        <begin position="1043"/>
        <end position="1057"/>
    </location>
</feature>
<feature type="compositionally biased region" description="Basic and acidic residues" evidence="1">
    <location>
        <begin position="1212"/>
        <end position="1225"/>
    </location>
</feature>
<feature type="non-terminal residue" evidence="2">
    <location>
        <position position="1"/>
    </location>
</feature>
<feature type="compositionally biased region" description="Polar residues" evidence="1">
    <location>
        <begin position="580"/>
        <end position="599"/>
    </location>
</feature>
<protein>
    <submittedName>
        <fullName evidence="2">Uncharacterized protein</fullName>
    </submittedName>
</protein>
<feature type="compositionally biased region" description="Basic and acidic residues" evidence="1">
    <location>
        <begin position="775"/>
        <end position="807"/>
    </location>
</feature>
<feature type="region of interest" description="Disordered" evidence="1">
    <location>
        <begin position="1189"/>
        <end position="1338"/>
    </location>
</feature>
<feature type="compositionally biased region" description="Basic and acidic residues" evidence="1">
    <location>
        <begin position="559"/>
        <end position="574"/>
    </location>
</feature>
<evidence type="ECO:0000313" key="3">
    <source>
        <dbReference type="Proteomes" id="UP000410492"/>
    </source>
</evidence>
<feature type="compositionally biased region" description="Basic and acidic residues" evidence="1">
    <location>
        <begin position="1075"/>
        <end position="1085"/>
    </location>
</feature>
<feature type="compositionally biased region" description="Basic residues" evidence="1">
    <location>
        <begin position="1024"/>
        <end position="1042"/>
    </location>
</feature>
<feature type="compositionally biased region" description="Acidic residues" evidence="1">
    <location>
        <begin position="1226"/>
        <end position="1240"/>
    </location>
</feature>
<feature type="compositionally biased region" description="Basic and acidic residues" evidence="1">
    <location>
        <begin position="821"/>
        <end position="843"/>
    </location>
</feature>
<feature type="compositionally biased region" description="Basic and acidic residues" evidence="1">
    <location>
        <begin position="750"/>
        <end position="761"/>
    </location>
</feature>
<feature type="compositionally biased region" description="Basic and acidic residues" evidence="1">
    <location>
        <begin position="915"/>
        <end position="928"/>
    </location>
</feature>
<feature type="compositionally biased region" description="Basic and acidic residues" evidence="1">
    <location>
        <begin position="1264"/>
        <end position="1290"/>
    </location>
</feature>
<evidence type="ECO:0000256" key="1">
    <source>
        <dbReference type="SAM" id="MobiDB-lite"/>
    </source>
</evidence>
<proteinExistence type="predicted"/>
<organism evidence="2 3">
    <name type="scientific">Callosobruchus maculatus</name>
    <name type="common">Southern cowpea weevil</name>
    <name type="synonym">Pulse bruchid</name>
    <dbReference type="NCBI Taxonomy" id="64391"/>
    <lineage>
        <taxon>Eukaryota</taxon>
        <taxon>Metazoa</taxon>
        <taxon>Ecdysozoa</taxon>
        <taxon>Arthropoda</taxon>
        <taxon>Hexapoda</taxon>
        <taxon>Insecta</taxon>
        <taxon>Pterygota</taxon>
        <taxon>Neoptera</taxon>
        <taxon>Endopterygota</taxon>
        <taxon>Coleoptera</taxon>
        <taxon>Polyphaga</taxon>
        <taxon>Cucujiformia</taxon>
        <taxon>Chrysomeloidea</taxon>
        <taxon>Chrysomelidae</taxon>
        <taxon>Bruchinae</taxon>
        <taxon>Bruchini</taxon>
        <taxon>Callosobruchus</taxon>
    </lineage>
</organism>
<feature type="region of interest" description="Disordered" evidence="1">
    <location>
        <begin position="1352"/>
        <end position="1389"/>
    </location>
</feature>
<feature type="compositionally biased region" description="Basic and acidic residues" evidence="1">
    <location>
        <begin position="1243"/>
        <end position="1254"/>
    </location>
</feature>
<evidence type="ECO:0000313" key="2">
    <source>
        <dbReference type="EMBL" id="VEN60144.1"/>
    </source>
</evidence>
<name>A0A653DJE2_CALMS</name>
<feature type="compositionally biased region" description="Basic and acidic residues" evidence="1">
    <location>
        <begin position="941"/>
        <end position="972"/>
    </location>
</feature>
<feature type="compositionally biased region" description="Basic and acidic residues" evidence="1">
    <location>
        <begin position="872"/>
        <end position="887"/>
    </location>
</feature>
<feature type="compositionally biased region" description="Acidic residues" evidence="1">
    <location>
        <begin position="861"/>
        <end position="871"/>
    </location>
</feature>
<feature type="compositionally biased region" description="Low complexity" evidence="1">
    <location>
        <begin position="844"/>
        <end position="860"/>
    </location>
</feature>
<dbReference type="Proteomes" id="UP000410492">
    <property type="component" value="Unassembled WGS sequence"/>
</dbReference>
<feature type="compositionally biased region" description="Polar residues" evidence="1">
    <location>
        <begin position="715"/>
        <end position="734"/>
    </location>
</feature>
<feature type="compositionally biased region" description="Basic residues" evidence="1">
    <location>
        <begin position="1058"/>
        <end position="1071"/>
    </location>
</feature>
<accession>A0A653DJE2</accession>
<sequence length="1769" mass="201748">LQPNLEQYVIVKTILIIGQRSSSKEGKHSILFRCMVGRLLKEIFVIVIVCSLFAQAEDFLELYIPRPEYPKQLNNWLSDVQEHKNDFDTIRKAAIADRRMEKRDLLNLALDAANVEDYLEGLGKEPTNDIYPYMYKTNKKSAKSVAEESETRENSFQKTYRSPLRLRRDSYRADLEKINNVDVRSKGSIGEIKRSESKYPERYVRSKSDDNRFANYKRKRDIKIDVLSDGKLLKEIKNDIGGRSVVLNIQSISETQAPDVSFLSTDNSQFRVTGGITDLAREVGNIRRMEKQPVASPSILRVQGSNLRNKNDIVSDKSGDYGIIKQSPAVEKLKESDPNFKNLFNENDKLNTDISMAKDSSFPPTMPAIEVTNAANIIRQQQNVAYESRHNPQGPLKYYTSFTNNGLQDMSKFWSPTEKSLMQAGIQIAQGMPDSKSETEGFEEVTSMVIDNKGNGAVNFKKYPNKRQLDDYASNILRDGYFVKENDIVRQLTDLPEVPNAENVVVNEVTVYTNGEILTPINEEQLNSVHETRDVLNTDEINDCDEISKPVGDQSNAGHAKEEFSEAADSKNGKDPGTLIEQNPIPQSNGDMSDSANNQNKIGSNVEVAIAPIQQYDGNNIRSTESQSEPESHTHVFRKDKFFIGHQVVTEIETIKELGPETHEGSINILSNMKGREKAAEMIPDGIKSELAKPASNQEDAECNEGDSQQLRKATTLNNEHQSRPSGENTQPGTMQDIPESKLQHKEMLNENQGKDIENVENKNTGYIKDSQPASKHEEHDAKNIKHNHYEIAENEPKHENHVESGNEHPGAIEDNTECDDVGKVEHEQSEINENKPENKQDSENQNTNNVEQENNGINEETCDNELEEKDDVGVDRENINHHDHTANDSLNAHQDSEEPDSLSSQHSSHVGGAGREEGSENGKKNDEFEMTECSSELEDNTDREANDFKRHQHPVGEEKDDAENFIRGDHSHHPHEHSEDVEEEQDNDKKQRQHDGTQVIIINNARLKGGLRGLEAERFSSSQRKRKKKEKILVKNKRTFKVGHETAKNARNYDRRKSARRRRKEKHHVYGLKADTDRRDTETSGADLHKHYTVRRLKDSDAAEDFESSYDAPAIYVVKNKGKEAVKLDGEGPPSERRYAGRKLKEVADYIYDPSIEKSEDEYDTNDATEIIDVTEKRERKIKGAVEGDYGDEEDSMTEKKNGGRKMVKKTKNEFAHPRTTTEKADDDDDYYDEIEGMGEGENIKDIPRKEKPTIGNKVHNKGKVESSKMHAARTKQDRTAYREPRQSDYSKTNPEFQQWPKFMISDQENEEQLRKRSLVAKKPVKRKKEKFKNSLKDFFLKPAPKKRFDMESLDFGGSTPGSGDSKTSANGKEEGSSGSIDTALATTTPNECHANNYTKNTRMNATGDASTACAEEALNSTRPELSTVLSILNQELQNQMDDKSTEMPKLDDILDGRLPSMIRDEILDRVKNNENFKRLQTAIRTSRIHISNQTDTNSQETRKMLHYMTQILERLQFATTCQVLPPSLRDYLRDVTNVPRDDALKRLRDMEELQLDENQNDPNNNYLFRAHAPMDKLEDKAKLLEELLEKYNKLPDQCKPRAEPVREYIENHLGLVNKMLSGQETSKKLVRRAKDFKRSKPESRKSEDLVEQQLESLGLGKSKTFKANFDLDELVTRHRRQKSILFEDEEENASDINLYDDQENGRTVSSKYSKLSHAIEQEKKKHRKEQTLAKVYGEPSLDYYNESPKQKREASNYNFETPLVYSL</sequence>